<evidence type="ECO:0000256" key="1">
    <source>
        <dbReference type="ARBA" id="ARBA00004141"/>
    </source>
</evidence>
<dbReference type="Proteomes" id="UP001150942">
    <property type="component" value="Unassembled WGS sequence"/>
</dbReference>
<feature type="transmembrane region" description="Helical" evidence="5">
    <location>
        <begin position="30"/>
        <end position="54"/>
    </location>
</feature>
<sequence>MISGFLQLWNLIFAVTAAFSVDRVSRRLIFIVLCLGMLVSIALISALSGAFATTGIKAIGTAVEPFIFIFSGFLDITFTPLLYAYICEIWPHNLRAPCSLLQHFRQAHRSQVDRMAVLLSYLLFTIFLFYPETKGHSLEEMSMVFDGSNDAVIVDSSTVHSIAIRRASAGTKNTVHLNKDSYLLQDGLTRFALISLPLSTIDPYHPACFSLC</sequence>
<dbReference type="InterPro" id="IPR036259">
    <property type="entry name" value="MFS_trans_sf"/>
</dbReference>
<feature type="transmembrane region" description="Helical" evidence="5">
    <location>
        <begin position="66"/>
        <end position="86"/>
    </location>
</feature>
<name>A0A9W9JGV1_9EURO</name>
<dbReference type="InterPro" id="IPR050360">
    <property type="entry name" value="MFS_Sugar_Transporters"/>
</dbReference>
<keyword evidence="3 5" id="KW-1133">Transmembrane helix</keyword>
<evidence type="ECO:0000313" key="6">
    <source>
        <dbReference type="EMBL" id="KAJ5195732.1"/>
    </source>
</evidence>
<dbReference type="PANTHER" id="PTHR48022:SF2">
    <property type="entry name" value="PLASTIDIC GLUCOSE TRANSPORTER 4"/>
    <property type="match status" value="1"/>
</dbReference>
<dbReference type="InterPro" id="IPR005828">
    <property type="entry name" value="MFS_sugar_transport-like"/>
</dbReference>
<accession>A0A9W9JGV1</accession>
<proteinExistence type="predicted"/>
<evidence type="ECO:0000256" key="2">
    <source>
        <dbReference type="ARBA" id="ARBA00022692"/>
    </source>
</evidence>
<dbReference type="SUPFAM" id="SSF103473">
    <property type="entry name" value="MFS general substrate transporter"/>
    <property type="match status" value="1"/>
</dbReference>
<gene>
    <name evidence="6" type="ORF">N7449_006211</name>
</gene>
<dbReference type="AlphaFoldDB" id="A0A9W9JGV1"/>
<keyword evidence="6" id="KW-0813">Transport</keyword>
<comment type="subcellular location">
    <subcellularLocation>
        <location evidence="1">Membrane</location>
        <topology evidence="1">Multi-pass membrane protein</topology>
    </subcellularLocation>
</comment>
<organism evidence="6 7">
    <name type="scientific">Penicillium cf. viridicatum</name>
    <dbReference type="NCBI Taxonomy" id="2972119"/>
    <lineage>
        <taxon>Eukaryota</taxon>
        <taxon>Fungi</taxon>
        <taxon>Dikarya</taxon>
        <taxon>Ascomycota</taxon>
        <taxon>Pezizomycotina</taxon>
        <taxon>Eurotiomycetes</taxon>
        <taxon>Eurotiomycetidae</taxon>
        <taxon>Eurotiales</taxon>
        <taxon>Aspergillaceae</taxon>
        <taxon>Penicillium</taxon>
    </lineage>
</organism>
<dbReference type="GO" id="GO:0016020">
    <property type="term" value="C:membrane"/>
    <property type="evidence" value="ECO:0007669"/>
    <property type="project" value="UniProtKB-SubCell"/>
</dbReference>
<dbReference type="GO" id="GO:0005351">
    <property type="term" value="F:carbohydrate:proton symporter activity"/>
    <property type="evidence" value="ECO:0007669"/>
    <property type="project" value="TreeGrafter"/>
</dbReference>
<evidence type="ECO:0000256" key="4">
    <source>
        <dbReference type="ARBA" id="ARBA00023136"/>
    </source>
</evidence>
<dbReference type="EMBL" id="JAPQKQ010000005">
    <property type="protein sequence ID" value="KAJ5195732.1"/>
    <property type="molecule type" value="Genomic_DNA"/>
</dbReference>
<evidence type="ECO:0000313" key="7">
    <source>
        <dbReference type="Proteomes" id="UP001150942"/>
    </source>
</evidence>
<dbReference type="PANTHER" id="PTHR48022">
    <property type="entry name" value="PLASTIDIC GLUCOSE TRANSPORTER 4"/>
    <property type="match status" value="1"/>
</dbReference>
<keyword evidence="6" id="KW-0762">Sugar transport</keyword>
<evidence type="ECO:0000256" key="3">
    <source>
        <dbReference type="ARBA" id="ARBA00022989"/>
    </source>
</evidence>
<feature type="transmembrane region" description="Helical" evidence="5">
    <location>
        <begin position="115"/>
        <end position="131"/>
    </location>
</feature>
<dbReference type="Pfam" id="PF00083">
    <property type="entry name" value="Sugar_tr"/>
    <property type="match status" value="1"/>
</dbReference>
<protein>
    <submittedName>
        <fullName evidence="6">Sugar transporter</fullName>
    </submittedName>
</protein>
<dbReference type="Gene3D" id="1.20.1250.20">
    <property type="entry name" value="MFS general substrate transporter like domains"/>
    <property type="match status" value="2"/>
</dbReference>
<reference evidence="6" key="1">
    <citation type="submission" date="2022-11" db="EMBL/GenBank/DDBJ databases">
        <authorList>
            <person name="Petersen C."/>
        </authorList>
    </citation>
    <scope>NUCLEOTIDE SEQUENCE</scope>
    <source>
        <strain evidence="6">IBT 20477</strain>
    </source>
</reference>
<keyword evidence="7" id="KW-1185">Reference proteome</keyword>
<keyword evidence="2 5" id="KW-0812">Transmembrane</keyword>
<reference evidence="6" key="2">
    <citation type="journal article" date="2023" name="IMA Fungus">
        <title>Comparative genomic study of the Penicillium genus elucidates a diverse pangenome and 15 lateral gene transfer events.</title>
        <authorList>
            <person name="Petersen C."/>
            <person name="Sorensen T."/>
            <person name="Nielsen M.R."/>
            <person name="Sondergaard T.E."/>
            <person name="Sorensen J.L."/>
            <person name="Fitzpatrick D.A."/>
            <person name="Frisvad J.C."/>
            <person name="Nielsen K.L."/>
        </authorList>
    </citation>
    <scope>NUCLEOTIDE SEQUENCE</scope>
    <source>
        <strain evidence="6">IBT 20477</strain>
    </source>
</reference>
<evidence type="ECO:0000256" key="5">
    <source>
        <dbReference type="SAM" id="Phobius"/>
    </source>
</evidence>
<keyword evidence="4 5" id="KW-0472">Membrane</keyword>
<comment type="caution">
    <text evidence="6">The sequence shown here is derived from an EMBL/GenBank/DDBJ whole genome shotgun (WGS) entry which is preliminary data.</text>
</comment>
<dbReference type="OrthoDB" id="4358694at2759"/>